<gene>
    <name evidence="1" type="ORF">GCM10023318_51750</name>
</gene>
<evidence type="ECO:0000313" key="1">
    <source>
        <dbReference type="EMBL" id="GAA5065071.1"/>
    </source>
</evidence>
<organism evidence="1 2">
    <name type="scientific">Nocardia callitridis</name>
    <dbReference type="NCBI Taxonomy" id="648753"/>
    <lineage>
        <taxon>Bacteria</taxon>
        <taxon>Bacillati</taxon>
        <taxon>Actinomycetota</taxon>
        <taxon>Actinomycetes</taxon>
        <taxon>Mycobacteriales</taxon>
        <taxon>Nocardiaceae</taxon>
        <taxon>Nocardia</taxon>
    </lineage>
</organism>
<accession>A0ABP9KVS1</accession>
<dbReference type="Proteomes" id="UP001500603">
    <property type="component" value="Unassembled WGS sequence"/>
</dbReference>
<protein>
    <submittedName>
        <fullName evidence="1">Uncharacterized protein</fullName>
    </submittedName>
</protein>
<name>A0ABP9KVS1_9NOCA</name>
<dbReference type="RefSeq" id="WP_345498576.1">
    <property type="nucleotide sequence ID" value="NZ_BAABJM010000006.1"/>
</dbReference>
<sequence length="235" mass="24873">MRTDSAALAAARALAARHGIRIVGFETSGIGAETVADIAAAIDDLLGRYPFVPLHGIEIAELGDEVISQVRGDDPDDDVGTAAWILLDRPTVADHARLSEKFGTATRSGQLADGLEDRPMYSIIVGDVGKILTAMAPRARGLAQRALVTEYHRISGPWDRGVTLAVAVTGYRKWRDELSSNCYTAGRWDPCAGLSTGFIETQMRGTAACGPAKVLSRLLVEMARGQAEARAGAAG</sequence>
<keyword evidence="2" id="KW-1185">Reference proteome</keyword>
<proteinExistence type="predicted"/>
<dbReference type="EMBL" id="BAABJM010000006">
    <property type="protein sequence ID" value="GAA5065071.1"/>
    <property type="molecule type" value="Genomic_DNA"/>
</dbReference>
<comment type="caution">
    <text evidence="1">The sequence shown here is derived from an EMBL/GenBank/DDBJ whole genome shotgun (WGS) entry which is preliminary data.</text>
</comment>
<reference evidence="2" key="1">
    <citation type="journal article" date="2019" name="Int. J. Syst. Evol. Microbiol.">
        <title>The Global Catalogue of Microorganisms (GCM) 10K type strain sequencing project: providing services to taxonomists for standard genome sequencing and annotation.</title>
        <authorList>
            <consortium name="The Broad Institute Genomics Platform"/>
            <consortium name="The Broad Institute Genome Sequencing Center for Infectious Disease"/>
            <person name="Wu L."/>
            <person name="Ma J."/>
        </authorList>
    </citation>
    <scope>NUCLEOTIDE SEQUENCE [LARGE SCALE GENOMIC DNA]</scope>
    <source>
        <strain evidence="2">JCM 18298</strain>
    </source>
</reference>
<evidence type="ECO:0000313" key="2">
    <source>
        <dbReference type="Proteomes" id="UP001500603"/>
    </source>
</evidence>